<sequence>MFLFCFVLFCSLVFPLARGVFAWHNPAGNYSDTIVWHIYIYVNYTYINSFRSSYYSLTINESTISLLKKYFLLQNLKQSVIMEKVCNCVFLKKDTDIYIC</sequence>
<organism evidence="2 3">
    <name type="scientific">Saccharomyces cerevisiae (strain Lalvin EC1118 / Prise de mousse)</name>
    <name type="common">Baker's yeast</name>
    <dbReference type="NCBI Taxonomy" id="643680"/>
    <lineage>
        <taxon>Eukaryota</taxon>
        <taxon>Fungi</taxon>
        <taxon>Dikarya</taxon>
        <taxon>Ascomycota</taxon>
        <taxon>Saccharomycotina</taxon>
        <taxon>Saccharomycetes</taxon>
        <taxon>Saccharomycetales</taxon>
        <taxon>Saccharomycetaceae</taxon>
        <taxon>Saccharomyces</taxon>
    </lineage>
</organism>
<feature type="chain" id="PRO_5002995027" evidence="1">
    <location>
        <begin position="20"/>
        <end position="100"/>
    </location>
</feature>
<name>C8ZEC0_YEAS8</name>
<feature type="signal peptide" evidence="1">
    <location>
        <begin position="1"/>
        <end position="19"/>
    </location>
</feature>
<evidence type="ECO:0000313" key="2">
    <source>
        <dbReference type="EMBL" id="CAY81736.1"/>
    </source>
</evidence>
<evidence type="ECO:0000256" key="1">
    <source>
        <dbReference type="SAM" id="SignalP"/>
    </source>
</evidence>
<proteinExistence type="predicted"/>
<accession>C8ZEC0</accession>
<dbReference type="Proteomes" id="UP000000286">
    <property type="component" value="Chromosome XIII"/>
</dbReference>
<dbReference type="AlphaFoldDB" id="C8ZEC0"/>
<gene>
    <name evidence="2" type="ORF">EC1118_1M3_0584g</name>
</gene>
<protein>
    <submittedName>
        <fullName evidence="2">EC1118_1M3_0584p</fullName>
    </submittedName>
</protein>
<dbReference type="HOGENOM" id="CLU_2308250_0_0_1"/>
<reference evidence="2 3" key="1">
    <citation type="journal article" date="2009" name="Proc. Natl. Acad. Sci. U.S.A.">
        <title>Eukaryote-to-eukaryote gene transfer events revealed by the genome sequence of the wine yeast Saccharomyces cerevisiae EC1118.</title>
        <authorList>
            <person name="Novo M."/>
            <person name="Bigey F."/>
            <person name="Beyne E."/>
            <person name="Galeote V."/>
            <person name="Gavory F."/>
            <person name="Mallet S."/>
            <person name="Cambot B."/>
            <person name="Legras J.L."/>
            <person name="Wincker P."/>
            <person name="Casaregola S."/>
            <person name="Dequin S."/>
        </authorList>
    </citation>
    <scope>NUCLEOTIDE SEQUENCE [LARGE SCALE GENOMIC DNA]</scope>
    <source>
        <strain evidence="3">Lalvin EC1118 / Prise de mousse</strain>
    </source>
</reference>
<keyword evidence="1" id="KW-0732">Signal</keyword>
<evidence type="ECO:0000313" key="3">
    <source>
        <dbReference type="Proteomes" id="UP000000286"/>
    </source>
</evidence>
<dbReference type="EMBL" id="FN393082">
    <property type="protein sequence ID" value="CAY81736.1"/>
    <property type="molecule type" value="Genomic_DNA"/>
</dbReference>